<proteinExistence type="predicted"/>
<comment type="caution">
    <text evidence="1">The sequence shown here is derived from an EMBL/GenBank/DDBJ whole genome shotgun (WGS) entry which is preliminary data.</text>
</comment>
<dbReference type="Proteomes" id="UP000266723">
    <property type="component" value="Unassembled WGS sequence"/>
</dbReference>
<accession>A0ABQ7CP87</accession>
<protein>
    <submittedName>
        <fullName evidence="1">Uncharacterized protein</fullName>
    </submittedName>
</protein>
<keyword evidence="2" id="KW-1185">Reference proteome</keyword>
<dbReference type="EMBL" id="QGKV02000759">
    <property type="protein sequence ID" value="KAF3561331.1"/>
    <property type="molecule type" value="Genomic_DNA"/>
</dbReference>
<reference evidence="1 2" key="1">
    <citation type="journal article" date="2020" name="BMC Genomics">
        <title>Intraspecific diversification of the crop wild relative Brassica cretica Lam. using demographic model selection.</title>
        <authorList>
            <person name="Kioukis A."/>
            <person name="Michalopoulou V.A."/>
            <person name="Briers L."/>
            <person name="Pirintsos S."/>
            <person name="Studholme D.J."/>
            <person name="Pavlidis P."/>
            <person name="Sarris P.F."/>
        </authorList>
    </citation>
    <scope>NUCLEOTIDE SEQUENCE [LARGE SCALE GENOMIC DNA]</scope>
    <source>
        <strain evidence="2">cv. PFS-1207/04</strain>
    </source>
</reference>
<organism evidence="1 2">
    <name type="scientific">Brassica cretica</name>
    <name type="common">Mustard</name>
    <dbReference type="NCBI Taxonomy" id="69181"/>
    <lineage>
        <taxon>Eukaryota</taxon>
        <taxon>Viridiplantae</taxon>
        <taxon>Streptophyta</taxon>
        <taxon>Embryophyta</taxon>
        <taxon>Tracheophyta</taxon>
        <taxon>Spermatophyta</taxon>
        <taxon>Magnoliopsida</taxon>
        <taxon>eudicotyledons</taxon>
        <taxon>Gunneridae</taxon>
        <taxon>Pentapetalae</taxon>
        <taxon>rosids</taxon>
        <taxon>malvids</taxon>
        <taxon>Brassicales</taxon>
        <taxon>Brassicaceae</taxon>
        <taxon>Brassiceae</taxon>
        <taxon>Brassica</taxon>
    </lineage>
</organism>
<name>A0ABQ7CP87_BRACR</name>
<evidence type="ECO:0000313" key="1">
    <source>
        <dbReference type="EMBL" id="KAF3561331.1"/>
    </source>
</evidence>
<evidence type="ECO:0000313" key="2">
    <source>
        <dbReference type="Proteomes" id="UP000266723"/>
    </source>
</evidence>
<gene>
    <name evidence="1" type="ORF">DY000_02015257</name>
</gene>
<sequence length="595" mass="68026">MNAGLLMIACDEDQPSAVSVSKTTSAAMIPDSEAQIELESDPLIAKKIPDVELTKTEEQIESQCASQHIDSFEHKKVPHSALLENSSSQLLCNESRHDQICGVLSAPKLEPAYILDVDMGEELTQKAIEGVDFVAHQLYDQLLLRVGGKKMIVSADSQVQVETASIPVIQCSILDRESKEYVDSLKKTEEFHELELVGTEDNRVKALERATRLWKPRRLLLYSFIQLGWLVRDGKIHENAFSSDETRERRDMDLCFFQSLMLKNTLRVEESAAGQIKRSAIDDEKFWGTRFEDAQIGLCFLETSDTTKPVYPTEDLIPEHQLLVQTVLRVRREYQQQILILWKKKRHKKGNEDFVEAVIDNMNIGCDYAETVLNMLKSFWFMESWEGEPTTGFVGNRFHDFVISEVFHLQRPPENIFNIENGPESEVVSSLLQWLLLSSWSSRNRDSLRTNLSALEYVKLVIGDSVELLFWYQEIYFSESSVHEELKVTTAVWHRWMHKIEIWSCVVLLLKRWFRTWESLLLCWFINGVCLQQDDALEVECFVLGAGVFEVATGHQQCLSDGELCDNNVADVLTLFGDTQRRVGVSANMPFDPGG</sequence>